<keyword evidence="4" id="KW-0963">Cytoplasm</keyword>
<dbReference type="HAMAP" id="MF_01274">
    <property type="entry name" value="Pantothen_kinase_3"/>
    <property type="match status" value="1"/>
</dbReference>
<comment type="cofactor">
    <cofactor evidence="1">
        <name>K(+)</name>
        <dbReference type="ChEBI" id="CHEBI:29103"/>
    </cofactor>
</comment>
<evidence type="ECO:0000256" key="9">
    <source>
        <dbReference type="ARBA" id="ARBA00022958"/>
    </source>
</evidence>
<dbReference type="Gene3D" id="3.30.420.40">
    <property type="match status" value="2"/>
</dbReference>
<dbReference type="NCBIfam" id="TIGR00671">
    <property type="entry name" value="baf"/>
    <property type="match status" value="1"/>
</dbReference>
<dbReference type="PANTHER" id="PTHR34265">
    <property type="entry name" value="TYPE III PANTOTHENATE KINASE"/>
    <property type="match status" value="1"/>
</dbReference>
<dbReference type="PANTHER" id="PTHR34265:SF1">
    <property type="entry name" value="TYPE III PANTOTHENATE KINASE"/>
    <property type="match status" value="1"/>
</dbReference>
<dbReference type="GO" id="GO:0004594">
    <property type="term" value="F:pantothenate kinase activity"/>
    <property type="evidence" value="ECO:0007669"/>
    <property type="project" value="InterPro"/>
</dbReference>
<evidence type="ECO:0000256" key="7">
    <source>
        <dbReference type="ARBA" id="ARBA00022777"/>
    </source>
</evidence>
<gene>
    <name evidence="13" type="ORF">MNBD_NITROSPINAE04-736</name>
</gene>
<evidence type="ECO:0000256" key="1">
    <source>
        <dbReference type="ARBA" id="ARBA00001958"/>
    </source>
</evidence>
<evidence type="ECO:0000256" key="11">
    <source>
        <dbReference type="ARBA" id="ARBA00038036"/>
    </source>
</evidence>
<keyword evidence="7 13" id="KW-0418">Kinase</keyword>
<keyword evidence="9" id="KW-0630">Potassium</keyword>
<evidence type="ECO:0000256" key="4">
    <source>
        <dbReference type="ARBA" id="ARBA00022490"/>
    </source>
</evidence>
<proteinExistence type="inferred from homology"/>
<dbReference type="GO" id="GO:0005524">
    <property type="term" value="F:ATP binding"/>
    <property type="evidence" value="ECO:0007669"/>
    <property type="project" value="UniProtKB-KW"/>
</dbReference>
<accession>A0A3B1CYU4</accession>
<dbReference type="Pfam" id="PF03309">
    <property type="entry name" value="Pan_kinase"/>
    <property type="match status" value="1"/>
</dbReference>
<protein>
    <recommendedName>
        <fullName evidence="12">Type III pantothenate kinase</fullName>
    </recommendedName>
</protein>
<comment type="subcellular location">
    <subcellularLocation>
        <location evidence="2">Cytoplasm</location>
    </subcellularLocation>
</comment>
<comment type="similarity">
    <text evidence="11">Belongs to the type III pantothenate kinase family.</text>
</comment>
<dbReference type="NCBIfam" id="NF009848">
    <property type="entry name" value="PRK13318.1-6"/>
    <property type="match status" value="1"/>
</dbReference>
<evidence type="ECO:0000256" key="12">
    <source>
        <dbReference type="ARBA" id="ARBA00040883"/>
    </source>
</evidence>
<dbReference type="AlphaFoldDB" id="A0A3B1CYU4"/>
<evidence type="ECO:0000313" key="13">
    <source>
        <dbReference type="EMBL" id="VAX24505.1"/>
    </source>
</evidence>
<keyword evidence="6" id="KW-0547">Nucleotide-binding</keyword>
<name>A0A3B1CYU4_9ZZZZ</name>
<keyword evidence="10" id="KW-0173">Coenzyme A biosynthesis</keyword>
<dbReference type="InterPro" id="IPR043129">
    <property type="entry name" value="ATPase_NBD"/>
</dbReference>
<dbReference type="GO" id="GO:0015937">
    <property type="term" value="P:coenzyme A biosynthetic process"/>
    <property type="evidence" value="ECO:0007669"/>
    <property type="project" value="UniProtKB-KW"/>
</dbReference>
<keyword evidence="8" id="KW-0067">ATP-binding</keyword>
<dbReference type="NCBIfam" id="NF009855">
    <property type="entry name" value="PRK13321.1"/>
    <property type="match status" value="1"/>
</dbReference>
<dbReference type="GO" id="GO:0005737">
    <property type="term" value="C:cytoplasm"/>
    <property type="evidence" value="ECO:0007669"/>
    <property type="project" value="UniProtKB-SubCell"/>
</dbReference>
<sequence>MDGMLLVIDVGNTQIVLGVYDGKSLKAHWRLDTKARRTEDEMAVMVSQLFNLAGIEARSVKNAIISCVVPPLLPALLNFCRNTFSCDPLVVGPGIKSGVSIRTDDPREVGADRIANTAGGLSIFDPPMILIDFGTAITIDAISKNAEYLGGAIIPGIELSMNALYHKAAKLPKVEITKPPSIIGANTVHSMQSGAFYGYVCLVDGIVKKMKSVLGAGAKVIATGGEAALVAKSSETIEHVEDNLTLIGLRVIHEKNER</sequence>
<dbReference type="EMBL" id="UOGA01000273">
    <property type="protein sequence ID" value="VAX24505.1"/>
    <property type="molecule type" value="Genomic_DNA"/>
</dbReference>
<dbReference type="SUPFAM" id="SSF53067">
    <property type="entry name" value="Actin-like ATPase domain"/>
    <property type="match status" value="2"/>
</dbReference>
<comment type="subunit">
    <text evidence="3">Homodimer.</text>
</comment>
<evidence type="ECO:0000256" key="10">
    <source>
        <dbReference type="ARBA" id="ARBA00022993"/>
    </source>
</evidence>
<evidence type="ECO:0000256" key="3">
    <source>
        <dbReference type="ARBA" id="ARBA00011738"/>
    </source>
</evidence>
<organism evidence="13">
    <name type="scientific">hydrothermal vent metagenome</name>
    <dbReference type="NCBI Taxonomy" id="652676"/>
    <lineage>
        <taxon>unclassified sequences</taxon>
        <taxon>metagenomes</taxon>
        <taxon>ecological metagenomes</taxon>
    </lineage>
</organism>
<evidence type="ECO:0000256" key="2">
    <source>
        <dbReference type="ARBA" id="ARBA00004496"/>
    </source>
</evidence>
<reference evidence="13" key="1">
    <citation type="submission" date="2018-06" db="EMBL/GenBank/DDBJ databases">
        <authorList>
            <person name="Zhirakovskaya E."/>
        </authorList>
    </citation>
    <scope>NUCLEOTIDE SEQUENCE</scope>
</reference>
<evidence type="ECO:0000256" key="8">
    <source>
        <dbReference type="ARBA" id="ARBA00022840"/>
    </source>
</evidence>
<dbReference type="InterPro" id="IPR004619">
    <property type="entry name" value="Type_III_PanK"/>
</dbReference>
<dbReference type="CDD" id="cd24015">
    <property type="entry name" value="ASKHA_NBD_PanK-III"/>
    <property type="match status" value="1"/>
</dbReference>
<keyword evidence="5 13" id="KW-0808">Transferase</keyword>
<evidence type="ECO:0000256" key="6">
    <source>
        <dbReference type="ARBA" id="ARBA00022741"/>
    </source>
</evidence>
<evidence type="ECO:0000256" key="5">
    <source>
        <dbReference type="ARBA" id="ARBA00022679"/>
    </source>
</evidence>